<name>A0A350HBK9_UNCW3</name>
<proteinExistence type="predicted"/>
<gene>
    <name evidence="7" type="ORF">DCW38_07090</name>
</gene>
<keyword evidence="3 6" id="KW-0812">Transmembrane</keyword>
<evidence type="ECO:0000256" key="1">
    <source>
        <dbReference type="ARBA" id="ARBA00004651"/>
    </source>
</evidence>
<comment type="subcellular location">
    <subcellularLocation>
        <location evidence="1">Cell membrane</location>
        <topology evidence="1">Multi-pass membrane protein</topology>
    </subcellularLocation>
</comment>
<dbReference type="GO" id="GO:0005886">
    <property type="term" value="C:plasma membrane"/>
    <property type="evidence" value="ECO:0007669"/>
    <property type="project" value="UniProtKB-SubCell"/>
</dbReference>
<feature type="transmembrane region" description="Helical" evidence="6">
    <location>
        <begin position="167"/>
        <end position="189"/>
    </location>
</feature>
<feature type="transmembrane region" description="Helical" evidence="6">
    <location>
        <begin position="290"/>
        <end position="314"/>
    </location>
</feature>
<dbReference type="InterPro" id="IPR022791">
    <property type="entry name" value="L-PG_synthase/AglD"/>
</dbReference>
<evidence type="ECO:0000256" key="2">
    <source>
        <dbReference type="ARBA" id="ARBA00022475"/>
    </source>
</evidence>
<evidence type="ECO:0000256" key="3">
    <source>
        <dbReference type="ARBA" id="ARBA00022692"/>
    </source>
</evidence>
<feature type="transmembrane region" description="Helical" evidence="6">
    <location>
        <begin position="140"/>
        <end position="160"/>
    </location>
</feature>
<feature type="transmembrane region" description="Helical" evidence="6">
    <location>
        <begin position="64"/>
        <end position="82"/>
    </location>
</feature>
<dbReference type="Pfam" id="PF03706">
    <property type="entry name" value="LPG_synthase_TM"/>
    <property type="match status" value="1"/>
</dbReference>
<sequence>MIIFWFSFIIHKKRNKLKSIKLKSNILNLLLASVGVLIILFLFIKLKSFVGKIDFRELSFNYYYLALSFSLIPVWFSIMCYIWKDLLREMGYRISQIDAMRIIGLSMFGKYIPGKLWFTLGRAVLAERLGVPKKLTFTTIILETYFLLLTGAGFFVFLLFSLPTKPSYYTSLFVVALILLFPLSLPSVFKRILNFLLKLLKKDSLEINLSIFYVVKIMFLYIIVWVISGIEFYLLFRSFSSLPLDPMIGISIYPAAWIIGFVVIIMPAGLGFREGVMFFFLSQKVPSETAVVMTLLSRIQITIGELFYLFLLFGSKKLWRSNEKEN</sequence>
<dbReference type="Proteomes" id="UP000264062">
    <property type="component" value="Unassembled WGS sequence"/>
</dbReference>
<reference evidence="7 8" key="1">
    <citation type="journal article" date="2018" name="Nat. Biotechnol.">
        <title>A standardized bacterial taxonomy based on genome phylogeny substantially revises the tree of life.</title>
        <authorList>
            <person name="Parks D.H."/>
            <person name="Chuvochina M."/>
            <person name="Waite D.W."/>
            <person name="Rinke C."/>
            <person name="Skarshewski A."/>
            <person name="Chaumeil P.A."/>
            <person name="Hugenholtz P."/>
        </authorList>
    </citation>
    <scope>NUCLEOTIDE SEQUENCE [LARGE SCALE GENOMIC DNA]</scope>
    <source>
        <strain evidence="7">UBA9956</strain>
    </source>
</reference>
<keyword evidence="5 6" id="KW-0472">Membrane</keyword>
<organism evidence="7 8">
    <name type="scientific">candidate division WOR-3 bacterium</name>
    <dbReference type="NCBI Taxonomy" id="2052148"/>
    <lineage>
        <taxon>Bacteria</taxon>
        <taxon>Bacteria division WOR-3</taxon>
    </lineage>
</organism>
<feature type="transmembrane region" description="Helical" evidence="6">
    <location>
        <begin position="26"/>
        <end position="44"/>
    </location>
</feature>
<evidence type="ECO:0000313" key="8">
    <source>
        <dbReference type="Proteomes" id="UP000264062"/>
    </source>
</evidence>
<feature type="transmembrane region" description="Helical" evidence="6">
    <location>
        <begin position="102"/>
        <end position="120"/>
    </location>
</feature>
<evidence type="ECO:0000256" key="6">
    <source>
        <dbReference type="SAM" id="Phobius"/>
    </source>
</evidence>
<keyword evidence="4 6" id="KW-1133">Transmembrane helix</keyword>
<dbReference type="AlphaFoldDB" id="A0A350HBK9"/>
<evidence type="ECO:0008006" key="9">
    <source>
        <dbReference type="Google" id="ProtNLM"/>
    </source>
</evidence>
<comment type="caution">
    <text evidence="7">The sequence shown here is derived from an EMBL/GenBank/DDBJ whole genome shotgun (WGS) entry which is preliminary data.</text>
</comment>
<evidence type="ECO:0000313" key="7">
    <source>
        <dbReference type="EMBL" id="HAV92925.1"/>
    </source>
</evidence>
<evidence type="ECO:0000256" key="4">
    <source>
        <dbReference type="ARBA" id="ARBA00022989"/>
    </source>
</evidence>
<protein>
    <recommendedName>
        <fullName evidence="9">Flippase-like domain-containing protein</fullName>
    </recommendedName>
</protein>
<keyword evidence="2" id="KW-1003">Cell membrane</keyword>
<feature type="transmembrane region" description="Helical" evidence="6">
    <location>
        <begin position="248"/>
        <end position="270"/>
    </location>
</feature>
<dbReference type="EMBL" id="DMZY01000206">
    <property type="protein sequence ID" value="HAV92925.1"/>
    <property type="molecule type" value="Genomic_DNA"/>
</dbReference>
<evidence type="ECO:0000256" key="5">
    <source>
        <dbReference type="ARBA" id="ARBA00023136"/>
    </source>
</evidence>
<feature type="transmembrane region" description="Helical" evidence="6">
    <location>
        <begin position="209"/>
        <end position="236"/>
    </location>
</feature>
<accession>A0A350HBK9</accession>